<protein>
    <recommendedName>
        <fullName evidence="5">Transcriptional regulator LacI/GalR-like sensor domain-containing protein</fullName>
    </recommendedName>
</protein>
<gene>
    <name evidence="6" type="ORF">LF65_03626</name>
</gene>
<dbReference type="InterPro" id="IPR046335">
    <property type="entry name" value="LacI/GalR-like_sensor"/>
</dbReference>
<dbReference type="Proteomes" id="UP000031866">
    <property type="component" value="Chromosome"/>
</dbReference>
<feature type="compositionally biased region" description="Basic and acidic residues" evidence="4">
    <location>
        <begin position="1"/>
        <end position="10"/>
    </location>
</feature>
<evidence type="ECO:0000313" key="7">
    <source>
        <dbReference type="Proteomes" id="UP000031866"/>
    </source>
</evidence>
<feature type="compositionally biased region" description="Basic residues" evidence="4">
    <location>
        <begin position="11"/>
        <end position="23"/>
    </location>
</feature>
<feature type="region of interest" description="Disordered" evidence="4">
    <location>
        <begin position="1"/>
        <end position="42"/>
    </location>
</feature>
<organism evidence="6 7">
    <name type="scientific">Clostridium beijerinckii</name>
    <name type="common">Clostridium MP</name>
    <dbReference type="NCBI Taxonomy" id="1520"/>
    <lineage>
        <taxon>Bacteria</taxon>
        <taxon>Bacillati</taxon>
        <taxon>Bacillota</taxon>
        <taxon>Clostridia</taxon>
        <taxon>Eubacteriales</taxon>
        <taxon>Clostridiaceae</taxon>
        <taxon>Clostridium</taxon>
    </lineage>
</organism>
<dbReference type="Pfam" id="PF13377">
    <property type="entry name" value="Peripla_BP_3"/>
    <property type="match status" value="1"/>
</dbReference>
<keyword evidence="3" id="KW-0804">Transcription</keyword>
<evidence type="ECO:0000256" key="1">
    <source>
        <dbReference type="ARBA" id="ARBA00023015"/>
    </source>
</evidence>
<sequence>MVSDLSSDRIKLKRLHSFKKKPSKTTAPDKNKKLPNKHYPKLTKIRQPIREIANAAVSTLLDLINNHNDIIPSDIKLPVTLYNGNTT</sequence>
<dbReference type="SUPFAM" id="SSF53822">
    <property type="entry name" value="Periplasmic binding protein-like I"/>
    <property type="match status" value="1"/>
</dbReference>
<dbReference type="KEGG" id="cbei:LF65_03626"/>
<dbReference type="STRING" id="1520.LF65_03626"/>
<evidence type="ECO:0000256" key="4">
    <source>
        <dbReference type="SAM" id="MobiDB-lite"/>
    </source>
</evidence>
<evidence type="ECO:0000259" key="5">
    <source>
        <dbReference type="Pfam" id="PF13377"/>
    </source>
</evidence>
<reference evidence="7" key="1">
    <citation type="submission" date="2014-12" db="EMBL/GenBank/DDBJ databases">
        <title>Genome sequence of Clostridium beijerinckii strain 59B.</title>
        <authorList>
            <person name="Little G.T."/>
            <person name="Minton N.P."/>
        </authorList>
    </citation>
    <scope>NUCLEOTIDE SEQUENCE [LARGE SCALE GENOMIC DNA]</scope>
    <source>
        <strain evidence="7">59B</strain>
    </source>
</reference>
<feature type="domain" description="Transcriptional regulator LacI/GalR-like sensor" evidence="5">
    <location>
        <begin position="33"/>
        <end position="87"/>
    </location>
</feature>
<evidence type="ECO:0000256" key="2">
    <source>
        <dbReference type="ARBA" id="ARBA00023125"/>
    </source>
</evidence>
<accession>A0A0B5QQE3</accession>
<dbReference type="RefSeq" id="WP_041897811.1">
    <property type="nucleotide sequence ID" value="NZ_CP010086.2"/>
</dbReference>
<dbReference type="Gene3D" id="3.40.50.2300">
    <property type="match status" value="1"/>
</dbReference>
<dbReference type="AlphaFoldDB" id="A0A0B5QQE3"/>
<keyword evidence="2" id="KW-0238">DNA-binding</keyword>
<keyword evidence="1" id="KW-0805">Transcription regulation</keyword>
<evidence type="ECO:0000313" key="6">
    <source>
        <dbReference type="EMBL" id="AJH00183.1"/>
    </source>
</evidence>
<dbReference type="GO" id="GO:0003677">
    <property type="term" value="F:DNA binding"/>
    <property type="evidence" value="ECO:0007669"/>
    <property type="project" value="UniProtKB-KW"/>
</dbReference>
<dbReference type="EMBL" id="CP010086">
    <property type="protein sequence ID" value="AJH00183.1"/>
    <property type="molecule type" value="Genomic_DNA"/>
</dbReference>
<evidence type="ECO:0000256" key="3">
    <source>
        <dbReference type="ARBA" id="ARBA00023163"/>
    </source>
</evidence>
<feature type="compositionally biased region" description="Basic residues" evidence="4">
    <location>
        <begin position="33"/>
        <end position="42"/>
    </location>
</feature>
<proteinExistence type="predicted"/>
<name>A0A0B5QQE3_CLOBE</name>
<dbReference type="InterPro" id="IPR028082">
    <property type="entry name" value="Peripla_BP_I"/>
</dbReference>